<evidence type="ECO:0008006" key="9">
    <source>
        <dbReference type="Google" id="ProtNLM"/>
    </source>
</evidence>
<evidence type="ECO:0000256" key="1">
    <source>
        <dbReference type="ARBA" id="ARBA00004651"/>
    </source>
</evidence>
<dbReference type="GO" id="GO:0005886">
    <property type="term" value="C:plasma membrane"/>
    <property type="evidence" value="ECO:0007669"/>
    <property type="project" value="UniProtKB-SubCell"/>
</dbReference>
<feature type="transmembrane region" description="Helical" evidence="6">
    <location>
        <begin position="145"/>
        <end position="165"/>
    </location>
</feature>
<comment type="subcellular location">
    <subcellularLocation>
        <location evidence="1">Cell membrane</location>
        <topology evidence="1">Multi-pass membrane protein</topology>
    </subcellularLocation>
</comment>
<dbReference type="InterPro" id="IPR001123">
    <property type="entry name" value="LeuE-type"/>
</dbReference>
<dbReference type="Pfam" id="PF01810">
    <property type="entry name" value="LysE"/>
    <property type="match status" value="1"/>
</dbReference>
<dbReference type="PANTHER" id="PTHR30086:SF19">
    <property type="entry name" value="THREONINE EFFLUX PROTEIN"/>
    <property type="match status" value="1"/>
</dbReference>
<accession>A0A0A3APH7</accession>
<keyword evidence="2" id="KW-1003">Cell membrane</keyword>
<reference evidence="7 8" key="1">
    <citation type="submission" date="2014-11" db="EMBL/GenBank/DDBJ databases">
        <title>Draft genome sequence of Chelonobacter oris 1662T, associated with respiratory disease in Hermann's Tortoises.</title>
        <authorList>
            <person name="Kudirkiene E."/>
            <person name="Hansen M.J."/>
            <person name="Bojesen A.M."/>
        </authorList>
    </citation>
    <scope>NUCLEOTIDE SEQUENCE [LARGE SCALE GENOMIC DNA]</scope>
    <source>
        <strain evidence="7 8">1662</strain>
    </source>
</reference>
<dbReference type="PANTHER" id="PTHR30086">
    <property type="entry name" value="ARGININE EXPORTER PROTEIN ARGO"/>
    <property type="match status" value="1"/>
</dbReference>
<evidence type="ECO:0000256" key="5">
    <source>
        <dbReference type="ARBA" id="ARBA00023136"/>
    </source>
</evidence>
<gene>
    <name evidence="7" type="ORF">OA57_02770</name>
</gene>
<feature type="transmembrane region" description="Helical" evidence="6">
    <location>
        <begin position="118"/>
        <end position="139"/>
    </location>
</feature>
<proteinExistence type="predicted"/>
<feature type="transmembrane region" description="Helical" evidence="6">
    <location>
        <begin position="6"/>
        <end position="23"/>
    </location>
</feature>
<dbReference type="EMBL" id="JSUM01000003">
    <property type="protein sequence ID" value="KGQ71323.1"/>
    <property type="molecule type" value="Genomic_DNA"/>
</dbReference>
<keyword evidence="5 6" id="KW-0472">Membrane</keyword>
<comment type="caution">
    <text evidence="7">The sequence shown here is derived from an EMBL/GenBank/DDBJ whole genome shotgun (WGS) entry which is preliminary data.</text>
</comment>
<evidence type="ECO:0000256" key="6">
    <source>
        <dbReference type="SAM" id="Phobius"/>
    </source>
</evidence>
<evidence type="ECO:0000313" key="7">
    <source>
        <dbReference type="EMBL" id="KGQ71323.1"/>
    </source>
</evidence>
<dbReference type="STRING" id="505317.OA57_02770"/>
<keyword evidence="8" id="KW-1185">Reference proteome</keyword>
<name>A0A0A3APH7_9PAST</name>
<feature type="transmembrane region" description="Helical" evidence="6">
    <location>
        <begin position="35"/>
        <end position="60"/>
    </location>
</feature>
<evidence type="ECO:0000256" key="2">
    <source>
        <dbReference type="ARBA" id="ARBA00022475"/>
    </source>
</evidence>
<evidence type="ECO:0000256" key="3">
    <source>
        <dbReference type="ARBA" id="ARBA00022692"/>
    </source>
</evidence>
<protein>
    <recommendedName>
        <fullName evidence="9">Threonine transporter</fullName>
    </recommendedName>
</protein>
<feature type="transmembrane region" description="Helical" evidence="6">
    <location>
        <begin position="185"/>
        <end position="206"/>
    </location>
</feature>
<evidence type="ECO:0000256" key="4">
    <source>
        <dbReference type="ARBA" id="ARBA00022989"/>
    </source>
</evidence>
<dbReference type="GO" id="GO:0015171">
    <property type="term" value="F:amino acid transmembrane transporter activity"/>
    <property type="evidence" value="ECO:0007669"/>
    <property type="project" value="TreeGrafter"/>
</dbReference>
<dbReference type="Proteomes" id="UP000030380">
    <property type="component" value="Unassembled WGS sequence"/>
</dbReference>
<organism evidence="7 8">
    <name type="scientific">Chelonobacter oris</name>
    <dbReference type="NCBI Taxonomy" id="505317"/>
    <lineage>
        <taxon>Bacteria</taxon>
        <taxon>Pseudomonadati</taxon>
        <taxon>Pseudomonadota</taxon>
        <taxon>Gammaproteobacteria</taxon>
        <taxon>Pasteurellales</taxon>
        <taxon>Pasteurellaceae</taxon>
        <taxon>Chelonobacter</taxon>
    </lineage>
</organism>
<keyword evidence="4 6" id="KW-1133">Transmembrane helix</keyword>
<evidence type="ECO:0000313" key="8">
    <source>
        <dbReference type="Proteomes" id="UP000030380"/>
    </source>
</evidence>
<keyword evidence="3 6" id="KW-0812">Transmembrane</keyword>
<feature type="transmembrane region" description="Helical" evidence="6">
    <location>
        <begin position="66"/>
        <end position="88"/>
    </location>
</feature>
<dbReference type="AlphaFoldDB" id="A0A0A3APH7"/>
<sequence>MIKLFFVHLFALASPGPDFFFVVRKAIAETPRSAVFGIVGIILGLVIWLGSSVLGLAILFKLYPPIEMLILLLGGAYLVYLGCLMLNVRRNINMAQINAATEGQQTAHSDWASLRQGFLVNLANPKAIIYFSGIFSLLVSSLNDYWQIGLIAVMILVESFLYFYLISRIFSRQRVKAFYFNYSRYIDNMSGVVFISFGLFLIYSGLQLVF</sequence>